<dbReference type="EMBL" id="JH226130">
    <property type="protein sequence ID" value="EHY52424.1"/>
    <property type="molecule type" value="Genomic_DNA"/>
</dbReference>
<dbReference type="HOGENOM" id="CLU_1825283_0_0_1"/>
<dbReference type="RefSeq" id="XP_009152885.1">
    <property type="nucleotide sequence ID" value="XM_009154637.1"/>
</dbReference>
<dbReference type="AlphaFoldDB" id="H6BP06"/>
<sequence>MSQQDCSKDDKIVLSSRSSTLLPDFCHASLKRSICSLRNRVGSNGVRPDGLGGRGFRKGSTAIPAPPRSLDIGAVLLWTLAFCPRTVVVLGCAEEVDEPGVRRRRLERCFCKMSPNQPSGPSLRLDVNNDTVAGLRACRGG</sequence>
<evidence type="ECO:0000313" key="1">
    <source>
        <dbReference type="EMBL" id="EHY52424.1"/>
    </source>
</evidence>
<evidence type="ECO:0000313" key="2">
    <source>
        <dbReference type="Proteomes" id="UP000007304"/>
    </source>
</evidence>
<dbReference type="InParanoid" id="H6BP06"/>
<reference evidence="1" key="1">
    <citation type="submission" date="2011-07" db="EMBL/GenBank/DDBJ databases">
        <title>The Genome Sequence of Exophiala (Wangiella) dermatitidis NIH/UT8656.</title>
        <authorList>
            <consortium name="The Broad Institute Genome Sequencing Platform"/>
            <person name="Cuomo C."/>
            <person name="Wang Z."/>
            <person name="Hunicke-Smith S."/>
            <person name="Szanislo P.J."/>
            <person name="Earl A."/>
            <person name="Young S.K."/>
            <person name="Zeng Q."/>
            <person name="Gargeya S."/>
            <person name="Fitzgerald M."/>
            <person name="Haas B."/>
            <person name="Abouelleil A."/>
            <person name="Alvarado L."/>
            <person name="Arachchi H.M."/>
            <person name="Berlin A."/>
            <person name="Brown A."/>
            <person name="Chapman S.B."/>
            <person name="Chen Z."/>
            <person name="Dunbar C."/>
            <person name="Freedman E."/>
            <person name="Gearin G."/>
            <person name="Gellesch M."/>
            <person name="Goldberg J."/>
            <person name="Griggs A."/>
            <person name="Gujja S."/>
            <person name="Heiman D."/>
            <person name="Howarth C."/>
            <person name="Larson L."/>
            <person name="Lui A."/>
            <person name="MacDonald P.J.P."/>
            <person name="Montmayeur A."/>
            <person name="Murphy C."/>
            <person name="Neiman D."/>
            <person name="Pearson M."/>
            <person name="Priest M."/>
            <person name="Roberts A."/>
            <person name="Saif S."/>
            <person name="Shea T."/>
            <person name="Shenoy N."/>
            <person name="Sisk P."/>
            <person name="Stolte C."/>
            <person name="Sykes S."/>
            <person name="Wortman J."/>
            <person name="Nusbaum C."/>
            <person name="Birren B."/>
        </authorList>
    </citation>
    <scope>NUCLEOTIDE SEQUENCE</scope>
    <source>
        <strain evidence="1">NIH/UT8656</strain>
    </source>
</reference>
<protein>
    <submittedName>
        <fullName evidence="1">Uncharacterized protein</fullName>
    </submittedName>
</protein>
<proteinExistence type="predicted"/>
<gene>
    <name evidence="1" type="ORF">HMPREF1120_00636</name>
</gene>
<dbReference type="VEuPathDB" id="FungiDB:HMPREF1120_00636"/>
<organism evidence="1 2">
    <name type="scientific">Exophiala dermatitidis (strain ATCC 34100 / CBS 525.76 / NIH/UT8656)</name>
    <name type="common">Black yeast</name>
    <name type="synonym">Wangiella dermatitidis</name>
    <dbReference type="NCBI Taxonomy" id="858893"/>
    <lineage>
        <taxon>Eukaryota</taxon>
        <taxon>Fungi</taxon>
        <taxon>Dikarya</taxon>
        <taxon>Ascomycota</taxon>
        <taxon>Pezizomycotina</taxon>
        <taxon>Eurotiomycetes</taxon>
        <taxon>Chaetothyriomycetidae</taxon>
        <taxon>Chaetothyriales</taxon>
        <taxon>Herpotrichiellaceae</taxon>
        <taxon>Exophiala</taxon>
    </lineage>
</organism>
<keyword evidence="2" id="KW-1185">Reference proteome</keyword>
<dbReference type="GeneID" id="20305275"/>
<accession>H6BP06</accession>
<dbReference type="Proteomes" id="UP000007304">
    <property type="component" value="Unassembled WGS sequence"/>
</dbReference>
<name>H6BP06_EXODN</name>